<dbReference type="Pfam" id="PF06013">
    <property type="entry name" value="WXG100"/>
    <property type="match status" value="1"/>
</dbReference>
<dbReference type="Gene3D" id="1.10.287.1060">
    <property type="entry name" value="ESAT-6-like"/>
    <property type="match status" value="1"/>
</dbReference>
<dbReference type="RefSeq" id="WP_045949710.1">
    <property type="nucleotide sequence ID" value="NZ_CP020042.1"/>
</dbReference>
<dbReference type="PATRIC" id="fig|68223.7.peg.837"/>
<dbReference type="STRING" id="68223.GCA_002028425_01947"/>
<evidence type="ECO:0000313" key="4">
    <source>
        <dbReference type="Proteomes" id="UP000033551"/>
    </source>
</evidence>
<dbReference type="EMBL" id="JZWV01000696">
    <property type="protein sequence ID" value="KJY28881.1"/>
    <property type="molecule type" value="Genomic_DNA"/>
</dbReference>
<organism evidence="3 4">
    <name type="scientific">Streptomyces katrae</name>
    <dbReference type="NCBI Taxonomy" id="68223"/>
    <lineage>
        <taxon>Bacteria</taxon>
        <taxon>Bacillati</taxon>
        <taxon>Actinomycetota</taxon>
        <taxon>Actinomycetes</taxon>
        <taxon>Kitasatosporales</taxon>
        <taxon>Streptomycetaceae</taxon>
        <taxon>Streptomyces</taxon>
    </lineage>
</organism>
<name>A0A0F4J7F1_9ACTN</name>
<reference evidence="3 4" key="1">
    <citation type="submission" date="2015-02" db="EMBL/GenBank/DDBJ databases">
        <authorList>
            <person name="Ju K.-S."/>
            <person name="Doroghazi J.R."/>
            <person name="Metcalf W."/>
        </authorList>
    </citation>
    <scope>NUCLEOTIDE SEQUENCE [LARGE SCALE GENOMIC DNA]</scope>
    <source>
        <strain evidence="3 4">NRRL ISP-5550</strain>
    </source>
</reference>
<keyword evidence="4" id="KW-1185">Reference proteome</keyword>
<dbReference type="InterPro" id="IPR010310">
    <property type="entry name" value="T7SS_ESAT-6-like"/>
</dbReference>
<proteinExistence type="inferred from homology"/>
<dbReference type="Proteomes" id="UP000033551">
    <property type="component" value="Unassembled WGS sequence"/>
</dbReference>
<dbReference type="AlphaFoldDB" id="A0A0F4J7F1"/>
<dbReference type="SUPFAM" id="SSF140453">
    <property type="entry name" value="EsxAB dimer-like"/>
    <property type="match status" value="1"/>
</dbReference>
<evidence type="ECO:0000313" key="3">
    <source>
        <dbReference type="EMBL" id="KJY28881.1"/>
    </source>
</evidence>
<evidence type="ECO:0000256" key="1">
    <source>
        <dbReference type="RuleBase" id="RU362001"/>
    </source>
</evidence>
<dbReference type="OrthoDB" id="3387628at2"/>
<accession>A0A0F4J7F1</accession>
<dbReference type="NCBIfam" id="TIGR03930">
    <property type="entry name" value="WXG100_ESAT6"/>
    <property type="match status" value="1"/>
</dbReference>
<protein>
    <recommendedName>
        <fullName evidence="1">ESAT-6-like protein</fullName>
    </recommendedName>
</protein>
<feature type="coiled-coil region" evidence="2">
    <location>
        <begin position="12"/>
        <end position="39"/>
    </location>
</feature>
<dbReference type="InterPro" id="IPR036689">
    <property type="entry name" value="ESAT-6-like_sf"/>
</dbReference>
<comment type="similarity">
    <text evidence="1">Belongs to the WXG100 family.</text>
</comment>
<gene>
    <name evidence="3" type="ORF">VR44_24285</name>
</gene>
<evidence type="ECO:0000256" key="2">
    <source>
        <dbReference type="SAM" id="Coils"/>
    </source>
</evidence>
<comment type="caution">
    <text evidence="3">The sequence shown here is derived from an EMBL/GenBank/DDBJ whole genome shotgun (WGS) entry which is preliminary data.</text>
</comment>
<keyword evidence="2" id="KW-0175">Coiled coil</keyword>
<sequence>MSSSGDHISVDFATLQSAAGDLEEILKTLNEQLDLLYQRVEKAVLGWEGEARQTFVDQLDKWDRSAQDLQATQAWLHETVVHGHLTYASAHRAVLRGWGAA</sequence>